<dbReference type="RefSeq" id="WP_242965351.1">
    <property type="nucleotide sequence ID" value="NZ_CP022121.1"/>
</dbReference>
<dbReference type="EMBL" id="JANPWE010000002">
    <property type="protein sequence ID" value="MCR6545247.1"/>
    <property type="molecule type" value="Genomic_DNA"/>
</dbReference>
<evidence type="ECO:0000313" key="3">
    <source>
        <dbReference type="EMBL" id="MCR6545247.1"/>
    </source>
</evidence>
<dbReference type="Pfam" id="PF03816">
    <property type="entry name" value="LytR_cpsA_psr"/>
    <property type="match status" value="1"/>
</dbReference>
<feature type="domain" description="Cell envelope-related transcriptional attenuator" evidence="2">
    <location>
        <begin position="96"/>
        <end position="243"/>
    </location>
</feature>
<dbReference type="Proteomes" id="UP001524944">
    <property type="component" value="Unassembled WGS sequence"/>
</dbReference>
<evidence type="ECO:0000256" key="1">
    <source>
        <dbReference type="ARBA" id="ARBA00006068"/>
    </source>
</evidence>
<comment type="caution">
    <text evidence="3">The sequence shown here is derived from an EMBL/GenBank/DDBJ whole genome shotgun (WGS) entry which is preliminary data.</text>
</comment>
<organism evidence="3 4">
    <name type="scientific">Dehalobacterium formicoaceticum</name>
    <dbReference type="NCBI Taxonomy" id="51515"/>
    <lineage>
        <taxon>Bacteria</taxon>
        <taxon>Bacillati</taxon>
        <taxon>Bacillota</taxon>
        <taxon>Clostridia</taxon>
        <taxon>Eubacteriales</taxon>
        <taxon>Peptococcaceae</taxon>
        <taxon>Dehalobacterium</taxon>
    </lineage>
</organism>
<accession>A0ABT1Y2Z5</accession>
<dbReference type="InterPro" id="IPR004474">
    <property type="entry name" value="LytR_CpsA_psr"/>
</dbReference>
<proteinExistence type="inferred from homology"/>
<dbReference type="NCBIfam" id="TIGR00350">
    <property type="entry name" value="lytR_cpsA_psr"/>
    <property type="match status" value="1"/>
</dbReference>
<name>A0ABT1Y2Z5_9FIRM</name>
<evidence type="ECO:0000313" key="4">
    <source>
        <dbReference type="Proteomes" id="UP001524944"/>
    </source>
</evidence>
<evidence type="ECO:0000259" key="2">
    <source>
        <dbReference type="Pfam" id="PF03816"/>
    </source>
</evidence>
<dbReference type="Gene3D" id="3.40.630.190">
    <property type="entry name" value="LCP protein"/>
    <property type="match status" value="1"/>
</dbReference>
<dbReference type="PANTHER" id="PTHR33392:SF6">
    <property type="entry name" value="POLYISOPRENYL-TEICHOIC ACID--PEPTIDOGLYCAN TEICHOIC ACID TRANSFERASE TAGU"/>
    <property type="match status" value="1"/>
</dbReference>
<dbReference type="PANTHER" id="PTHR33392">
    <property type="entry name" value="POLYISOPRENYL-TEICHOIC ACID--PEPTIDOGLYCAN TEICHOIC ACID TRANSFERASE TAGU"/>
    <property type="match status" value="1"/>
</dbReference>
<reference evidence="3 4" key="1">
    <citation type="submission" date="2022-08" db="EMBL/GenBank/DDBJ databases">
        <title>Proteogenomics of the novel Dehalobacterium formicoaceticum strain EZ94 highlights a key role of methyltransferases during anaerobic dichloromethane degradation.</title>
        <authorList>
            <person name="Wasmund K."/>
        </authorList>
    </citation>
    <scope>NUCLEOTIDE SEQUENCE [LARGE SCALE GENOMIC DNA]</scope>
    <source>
        <strain evidence="3 4">EZ94</strain>
    </source>
</reference>
<protein>
    <submittedName>
        <fullName evidence="3">LCP family protein</fullName>
    </submittedName>
</protein>
<comment type="similarity">
    <text evidence="1">Belongs to the LytR/CpsA/Psr (LCP) family.</text>
</comment>
<sequence>MKKKRIIGVISLIFLIVAGSFFIMSRFGLTLPALLSGDPFNSKALLLPDDPAPPSASSDGSESKDPEEFQDVHSINILLLGIDRNEEREEYMGVFRSDMISLIKLDLDDNNVNVLAIPRDTYTYVPVEGKKDKINHAYAYGSMNDQGVESISEAVSQFTGLPIDYYISLDMGPIPDIVDEIGGVEIDVEIDMKTHGADLSKGLQVLNGQQAFDYIHWRYSANGDIDRMKRQQKFLKALFKQQKDSGKLVESVRTLLRYKDSLGTNLTPAQMIALAKFANKVPNEGVNYFTVPGNAQTIKKISYWVPDLAATKEIIEASFID</sequence>
<dbReference type="InterPro" id="IPR050922">
    <property type="entry name" value="LytR/CpsA/Psr_CW_biosynth"/>
</dbReference>
<keyword evidence="4" id="KW-1185">Reference proteome</keyword>
<gene>
    <name evidence="3" type="ORF">NVS47_06915</name>
</gene>